<accession>A0A9W8AU67</accession>
<dbReference type="FunFam" id="3.30.1380.20:FF:000002">
    <property type="entry name" value="Trafficking protein particle complex subunit"/>
    <property type="match status" value="1"/>
</dbReference>
<dbReference type="GO" id="GO:1990070">
    <property type="term" value="C:TRAPPI protein complex"/>
    <property type="evidence" value="ECO:0007669"/>
    <property type="project" value="TreeGrafter"/>
</dbReference>
<comment type="subunit">
    <text evidence="7">Part of the multisubunit TRAPP (transport protein particle) complex.</text>
</comment>
<dbReference type="PANTHER" id="PTHR20902">
    <property type="entry name" value="41-2 PROTEIN ANTIGEN-RELATED"/>
    <property type="match status" value="1"/>
</dbReference>
<feature type="region of interest" description="Disordered" evidence="8">
    <location>
        <begin position="1"/>
        <end position="26"/>
    </location>
</feature>
<dbReference type="Pfam" id="PF04051">
    <property type="entry name" value="TRAPP"/>
    <property type="match status" value="1"/>
</dbReference>
<dbReference type="InterPro" id="IPR016696">
    <property type="entry name" value="TRAPP-I_su5"/>
</dbReference>
<evidence type="ECO:0000313" key="9">
    <source>
        <dbReference type="EMBL" id="KAJ1969273.1"/>
    </source>
</evidence>
<keyword evidence="6 7" id="KW-0333">Golgi apparatus</keyword>
<gene>
    <name evidence="9" type="primary">trs31</name>
    <name evidence="9" type="ORF">IWQ62_000725</name>
</gene>
<evidence type="ECO:0000256" key="4">
    <source>
        <dbReference type="ARBA" id="ARBA00022824"/>
    </source>
</evidence>
<keyword evidence="4 7" id="KW-0256">Endoplasmic reticulum</keyword>
<evidence type="ECO:0000256" key="1">
    <source>
        <dbReference type="ARBA" id="ARBA00004240"/>
    </source>
</evidence>
<dbReference type="PANTHER" id="PTHR20902:SF0">
    <property type="entry name" value="TRAFFICKING PROTEIN PARTICLE COMPLEX SUBUNIT 5"/>
    <property type="match status" value="1"/>
</dbReference>
<comment type="caution">
    <text evidence="9">The sequence shown here is derived from an EMBL/GenBank/DDBJ whole genome shotgun (WGS) entry which is preliminary data.</text>
</comment>
<evidence type="ECO:0000256" key="5">
    <source>
        <dbReference type="ARBA" id="ARBA00022892"/>
    </source>
</evidence>
<dbReference type="AlphaFoldDB" id="A0A9W8AU67"/>
<evidence type="ECO:0000256" key="3">
    <source>
        <dbReference type="ARBA" id="ARBA00022448"/>
    </source>
</evidence>
<protein>
    <recommendedName>
        <fullName evidence="7">Trafficking protein particle complex subunit</fullName>
    </recommendedName>
</protein>
<keyword evidence="3 7" id="KW-0813">Transport</keyword>
<evidence type="ECO:0000256" key="2">
    <source>
        <dbReference type="ARBA" id="ARBA00006218"/>
    </source>
</evidence>
<dbReference type="SUPFAM" id="SSF111126">
    <property type="entry name" value="Ligand-binding domain in the NO signalling and Golgi transport"/>
    <property type="match status" value="1"/>
</dbReference>
<dbReference type="InterPro" id="IPR024096">
    <property type="entry name" value="NO_sig/Golgi_transp_ligand-bd"/>
</dbReference>
<keyword evidence="10" id="KW-1185">Reference proteome</keyword>
<dbReference type="GO" id="GO:1990071">
    <property type="term" value="C:TRAPPII protein complex"/>
    <property type="evidence" value="ECO:0007669"/>
    <property type="project" value="TreeGrafter"/>
</dbReference>
<dbReference type="CDD" id="cd14943">
    <property type="entry name" value="TRAPPC5_Trs31"/>
    <property type="match status" value="1"/>
</dbReference>
<dbReference type="PIRSF" id="PIRSF017479">
    <property type="entry name" value="TRAPP_I_complex_Trs31"/>
    <property type="match status" value="1"/>
</dbReference>
<reference evidence="9" key="1">
    <citation type="submission" date="2022-07" db="EMBL/GenBank/DDBJ databases">
        <title>Phylogenomic reconstructions and comparative analyses of Kickxellomycotina fungi.</title>
        <authorList>
            <person name="Reynolds N.K."/>
            <person name="Stajich J.E."/>
            <person name="Barry K."/>
            <person name="Grigoriev I.V."/>
            <person name="Crous P."/>
            <person name="Smith M.E."/>
        </authorList>
    </citation>
    <scope>NUCLEOTIDE SEQUENCE</scope>
    <source>
        <strain evidence="9">RSA 1196</strain>
    </source>
</reference>
<dbReference type="GO" id="GO:0005783">
    <property type="term" value="C:endoplasmic reticulum"/>
    <property type="evidence" value="ECO:0007669"/>
    <property type="project" value="UniProtKB-SubCell"/>
</dbReference>
<dbReference type="InterPro" id="IPR007194">
    <property type="entry name" value="TRAPP_component"/>
</dbReference>
<evidence type="ECO:0000256" key="6">
    <source>
        <dbReference type="ARBA" id="ARBA00023034"/>
    </source>
</evidence>
<comment type="similarity">
    <text evidence="2 7">Belongs to the TRAPP small subunits family. BET3 subfamily.</text>
</comment>
<dbReference type="EMBL" id="JANBPY010000076">
    <property type="protein sequence ID" value="KAJ1969273.1"/>
    <property type="molecule type" value="Genomic_DNA"/>
</dbReference>
<organism evidence="9 10">
    <name type="scientific">Dispira parvispora</name>
    <dbReference type="NCBI Taxonomy" id="1520584"/>
    <lineage>
        <taxon>Eukaryota</taxon>
        <taxon>Fungi</taxon>
        <taxon>Fungi incertae sedis</taxon>
        <taxon>Zoopagomycota</taxon>
        <taxon>Kickxellomycotina</taxon>
        <taxon>Dimargaritomycetes</taxon>
        <taxon>Dimargaritales</taxon>
        <taxon>Dimargaritaceae</taxon>
        <taxon>Dispira</taxon>
    </lineage>
</organism>
<comment type="subcellular location">
    <subcellularLocation>
        <location evidence="1">Endoplasmic reticulum</location>
    </subcellularLocation>
    <subcellularLocation>
        <location evidence="7">Golgi apparatus</location>
        <location evidence="7">cis-Golgi network</location>
    </subcellularLocation>
</comment>
<dbReference type="GO" id="GO:0006888">
    <property type="term" value="P:endoplasmic reticulum to Golgi vesicle-mediated transport"/>
    <property type="evidence" value="ECO:0007669"/>
    <property type="project" value="TreeGrafter"/>
</dbReference>
<dbReference type="Proteomes" id="UP001150925">
    <property type="component" value="Unassembled WGS sequence"/>
</dbReference>
<dbReference type="OrthoDB" id="10254842at2759"/>
<sequence>MLPHMPVRIGTGTTQADPRTAPSRRRTSILDRSLNKTRNSEVGLGAFGFLFSEIIQYTQGRVEGIQDFEQKLSDLGFGVGVRMLELTMFREKSLRRETRVLNILYFIHNVVWKALFGKQADALEKSTDNDDEYMLCDNEPLVNQFISVPKEMAQFNCNAYIAGVIEGILHGCQCVARVTAHTIPIDHKPLRTVFLIKLGPEVVQKEEATK</sequence>
<name>A0A9W8AU67_9FUNG</name>
<evidence type="ECO:0000256" key="8">
    <source>
        <dbReference type="SAM" id="MobiDB-lite"/>
    </source>
</evidence>
<dbReference type="GO" id="GO:1990072">
    <property type="term" value="C:TRAPPIII protein complex"/>
    <property type="evidence" value="ECO:0007669"/>
    <property type="project" value="TreeGrafter"/>
</dbReference>
<keyword evidence="5 7" id="KW-0931">ER-Golgi transport</keyword>
<evidence type="ECO:0000256" key="7">
    <source>
        <dbReference type="PIRNR" id="PIRNR017479"/>
    </source>
</evidence>
<dbReference type="Gene3D" id="3.30.1380.20">
    <property type="entry name" value="Trafficking protein particle complex subunit 3"/>
    <property type="match status" value="1"/>
</dbReference>
<evidence type="ECO:0000313" key="10">
    <source>
        <dbReference type="Proteomes" id="UP001150925"/>
    </source>
</evidence>
<proteinExistence type="inferred from homology"/>